<dbReference type="EMBL" id="JABFUD020000009">
    <property type="protein sequence ID" value="KAI5075619.1"/>
    <property type="molecule type" value="Genomic_DNA"/>
</dbReference>
<dbReference type="SUPFAM" id="SSF51182">
    <property type="entry name" value="RmlC-like cupins"/>
    <property type="match status" value="1"/>
</dbReference>
<evidence type="ECO:0000256" key="1">
    <source>
        <dbReference type="ARBA" id="ARBA00004271"/>
    </source>
</evidence>
<keyword evidence="6 7" id="KW-0464">Manganese</keyword>
<dbReference type="GO" id="GO:0030145">
    <property type="term" value="F:manganese ion binding"/>
    <property type="evidence" value="ECO:0007669"/>
    <property type="project" value="UniProtKB-UniRule"/>
</dbReference>
<reference evidence="10" key="1">
    <citation type="submission" date="2021-01" db="EMBL/GenBank/DDBJ databases">
        <title>Adiantum capillus-veneris genome.</title>
        <authorList>
            <person name="Fang Y."/>
            <person name="Liao Q."/>
        </authorList>
    </citation>
    <scope>NUCLEOTIDE SEQUENCE</scope>
    <source>
        <strain evidence="10">H3</strain>
        <tissue evidence="10">Leaf</tissue>
    </source>
</reference>
<gene>
    <name evidence="10" type="ORF">GOP47_0009695</name>
</gene>
<feature type="domain" description="Cupin type-1" evidence="9">
    <location>
        <begin position="2"/>
        <end position="89"/>
    </location>
</feature>
<comment type="similarity">
    <text evidence="2 8">Belongs to the germin family.</text>
</comment>
<comment type="subcellular location">
    <subcellularLocation>
        <location evidence="1 8">Secreted</location>
        <location evidence="1 8">Extracellular space</location>
        <location evidence="1 8">Apoplast</location>
    </subcellularLocation>
</comment>
<evidence type="ECO:0000256" key="6">
    <source>
        <dbReference type="ARBA" id="ARBA00023211"/>
    </source>
</evidence>
<dbReference type="AlphaFoldDB" id="A0A9D4UX33"/>
<dbReference type="Pfam" id="PF00190">
    <property type="entry name" value="Cupin_1"/>
    <property type="match status" value="1"/>
</dbReference>
<evidence type="ECO:0000256" key="3">
    <source>
        <dbReference type="ARBA" id="ARBA00022523"/>
    </source>
</evidence>
<keyword evidence="4 8" id="KW-0964">Secreted</keyword>
<evidence type="ECO:0000256" key="8">
    <source>
        <dbReference type="RuleBase" id="RU366015"/>
    </source>
</evidence>
<evidence type="ECO:0000256" key="4">
    <source>
        <dbReference type="ARBA" id="ARBA00022525"/>
    </source>
</evidence>
<evidence type="ECO:0000313" key="10">
    <source>
        <dbReference type="EMBL" id="KAI5075619.1"/>
    </source>
</evidence>
<evidence type="ECO:0000256" key="2">
    <source>
        <dbReference type="ARBA" id="ARBA00007456"/>
    </source>
</evidence>
<dbReference type="InterPro" id="IPR011051">
    <property type="entry name" value="RmlC_Cupin_sf"/>
</dbReference>
<dbReference type="PANTHER" id="PTHR31238">
    <property type="entry name" value="GERMIN-LIKE PROTEIN SUBFAMILY 3 MEMBER 3"/>
    <property type="match status" value="1"/>
</dbReference>
<organism evidence="10 11">
    <name type="scientific">Adiantum capillus-veneris</name>
    <name type="common">Maidenhair fern</name>
    <dbReference type="NCBI Taxonomy" id="13818"/>
    <lineage>
        <taxon>Eukaryota</taxon>
        <taxon>Viridiplantae</taxon>
        <taxon>Streptophyta</taxon>
        <taxon>Embryophyta</taxon>
        <taxon>Tracheophyta</taxon>
        <taxon>Polypodiopsida</taxon>
        <taxon>Polypodiidae</taxon>
        <taxon>Polypodiales</taxon>
        <taxon>Pteridineae</taxon>
        <taxon>Pteridaceae</taxon>
        <taxon>Vittarioideae</taxon>
        <taxon>Adiantum</taxon>
    </lineage>
</organism>
<keyword evidence="5 7" id="KW-0479">Metal-binding</keyword>
<keyword evidence="11" id="KW-1185">Reference proteome</keyword>
<evidence type="ECO:0000256" key="5">
    <source>
        <dbReference type="ARBA" id="ARBA00022723"/>
    </source>
</evidence>
<accession>A0A9D4UX33</accession>
<dbReference type="InterPro" id="IPR001929">
    <property type="entry name" value="Germin"/>
</dbReference>
<feature type="binding site" evidence="7">
    <location>
        <position position="37"/>
    </location>
    <ligand>
        <name>Mn(2+)</name>
        <dbReference type="ChEBI" id="CHEBI:29035"/>
    </ligand>
</feature>
<sequence>MAQGALIVGFVSTTDNTLFQQTLQEGDLFVFPRGLSHFQLNPDAHKPALAISALNSQNPGVSQLAPALFAAQPPLPKEVLQIALGLNDQREIDRIIAGVATTV</sequence>
<evidence type="ECO:0000313" key="11">
    <source>
        <dbReference type="Proteomes" id="UP000886520"/>
    </source>
</evidence>
<evidence type="ECO:0000256" key="7">
    <source>
        <dbReference type="PIRSR" id="PIRSR601929-2"/>
    </source>
</evidence>
<dbReference type="InterPro" id="IPR006045">
    <property type="entry name" value="Cupin_1"/>
</dbReference>
<evidence type="ECO:0000259" key="9">
    <source>
        <dbReference type="Pfam" id="PF00190"/>
    </source>
</evidence>
<dbReference type="InterPro" id="IPR014710">
    <property type="entry name" value="RmlC-like_jellyroll"/>
</dbReference>
<comment type="caution">
    <text evidence="10">The sequence shown here is derived from an EMBL/GenBank/DDBJ whole genome shotgun (WGS) entry which is preliminary data.</text>
</comment>
<protein>
    <recommendedName>
        <fullName evidence="8">Germin-like protein</fullName>
    </recommendedName>
</protein>
<name>A0A9D4UX33_ADICA</name>
<dbReference type="OrthoDB" id="1680445at2759"/>
<keyword evidence="3 8" id="KW-0052">Apoplast</keyword>
<dbReference type="Proteomes" id="UP000886520">
    <property type="component" value="Chromosome 9"/>
</dbReference>
<dbReference type="Gene3D" id="2.60.120.10">
    <property type="entry name" value="Jelly Rolls"/>
    <property type="match status" value="1"/>
</dbReference>
<proteinExistence type="inferred from homology"/>
<dbReference type="GO" id="GO:0048046">
    <property type="term" value="C:apoplast"/>
    <property type="evidence" value="ECO:0007669"/>
    <property type="project" value="UniProtKB-SubCell"/>
</dbReference>
<dbReference type="PRINTS" id="PR00325">
    <property type="entry name" value="GERMIN"/>
</dbReference>